<keyword evidence="2" id="KW-0719">Serine esterase</keyword>
<evidence type="ECO:0000256" key="1">
    <source>
        <dbReference type="ARBA" id="ARBA00005964"/>
    </source>
</evidence>
<dbReference type="Proteomes" id="UP000747542">
    <property type="component" value="Unassembled WGS sequence"/>
</dbReference>
<gene>
    <name evidence="7" type="primary">Estef-L</name>
    <name evidence="7" type="ORF">Hamer_G010769</name>
</gene>
<evidence type="ECO:0000256" key="2">
    <source>
        <dbReference type="ARBA" id="ARBA00022487"/>
    </source>
</evidence>
<dbReference type="InterPro" id="IPR019819">
    <property type="entry name" value="Carboxylesterase_B_CS"/>
</dbReference>
<protein>
    <submittedName>
        <fullName evidence="7">Esterase FE4-like</fullName>
    </submittedName>
</protein>
<sequence length="702" mass="77224">MTQPPTAASRTTTEIYYLIDVFVMFLLTLAGGAGAWGGPLADGETERLVTGQQHTTPLPRAARILSGVGVRDTPVGEVQRVDLPTSLGLIAGMQEFTDQPTSRPFYAFRGIPFAQAPLGRLRWAAPSELEGGGVWPGGRLDATQHRPFCPQYDHSSQKVIGNEDCLYLNVYTPVLPGQSLERLPVLFFLHGGGYLRGAASALGPQKLLKENVVLVTANYRLGALGFLSTRDTTLPGNYGALDQITALRWVKANIAQFGGDPNRVTLGGFSAGASFVHLHMLSPLSRDSQALCLADLFSGAIMMSGAANCLWSVADYPEYAAYDLARDLGCTTRSSYYLKDCLQDKTAQEIIQAQTSRHRYVFWPMLYRPVVDAGLRESPFLPEPVEVLMSRPPPHPVPLLLGGVPDEGIFFALTVAIFSKSGGSASELYKEAVRYTVESLWPNTTTTTPVTDSVTSFYYTHQARDNLDTLAEEMSETFTDLLFTSCIWDAAAYFASSSRVPVYTYLMTHRDPRSPTYAAPLHRQAEAMGVRSRAIYSGISHGDDLAHIFSFPYDLGQPGSRDFQISALLNFMWATFVHTGSPQEADLSTTGMPVWTPLVAGEQVTYYSISFTPGMSSTPFRGKERNLWRQTLTYVDTTSETFFAYFASTWVLLAVLLLLLLLLIVVGICVWRMRRRDKYPGSSLTLRSRISRNPSPSSSSSR</sequence>
<dbReference type="InterPro" id="IPR002018">
    <property type="entry name" value="CarbesteraseB"/>
</dbReference>
<dbReference type="AlphaFoldDB" id="A0A8J5MSN3"/>
<name>A0A8J5MSN3_HOMAM</name>
<evidence type="ECO:0000256" key="4">
    <source>
        <dbReference type="ARBA" id="ARBA00023180"/>
    </source>
</evidence>
<feature type="transmembrane region" description="Helical" evidence="5">
    <location>
        <begin position="642"/>
        <end position="671"/>
    </location>
</feature>
<evidence type="ECO:0000256" key="3">
    <source>
        <dbReference type="ARBA" id="ARBA00022801"/>
    </source>
</evidence>
<keyword evidence="5" id="KW-0812">Transmembrane</keyword>
<dbReference type="EMBL" id="JAHLQT010028013">
    <property type="protein sequence ID" value="KAG7162112.1"/>
    <property type="molecule type" value="Genomic_DNA"/>
</dbReference>
<proteinExistence type="inferred from homology"/>
<reference evidence="7" key="1">
    <citation type="journal article" date="2021" name="Sci. Adv.">
        <title>The American lobster genome reveals insights on longevity, neural, and immune adaptations.</title>
        <authorList>
            <person name="Polinski J.M."/>
            <person name="Zimin A.V."/>
            <person name="Clark K.F."/>
            <person name="Kohn A.B."/>
            <person name="Sadowski N."/>
            <person name="Timp W."/>
            <person name="Ptitsyn A."/>
            <person name="Khanna P."/>
            <person name="Romanova D.Y."/>
            <person name="Williams P."/>
            <person name="Greenwood S.J."/>
            <person name="Moroz L.L."/>
            <person name="Walt D.R."/>
            <person name="Bodnar A.G."/>
        </authorList>
    </citation>
    <scope>NUCLEOTIDE SEQUENCE</scope>
    <source>
        <strain evidence="7">GMGI-L3</strain>
    </source>
</reference>
<dbReference type="GO" id="GO:0052689">
    <property type="term" value="F:carboxylic ester hydrolase activity"/>
    <property type="evidence" value="ECO:0007669"/>
    <property type="project" value="UniProtKB-KW"/>
</dbReference>
<accession>A0A8J5MSN3</accession>
<dbReference type="PANTHER" id="PTHR43142:SF1">
    <property type="entry name" value="CARBOXYLIC ESTER HYDROLASE"/>
    <property type="match status" value="1"/>
</dbReference>
<keyword evidence="5" id="KW-0472">Membrane</keyword>
<keyword evidence="8" id="KW-1185">Reference proteome</keyword>
<keyword evidence="3" id="KW-0378">Hydrolase</keyword>
<evidence type="ECO:0000313" key="7">
    <source>
        <dbReference type="EMBL" id="KAG7162112.1"/>
    </source>
</evidence>
<evidence type="ECO:0000313" key="8">
    <source>
        <dbReference type="Proteomes" id="UP000747542"/>
    </source>
</evidence>
<dbReference type="InterPro" id="IPR029058">
    <property type="entry name" value="AB_hydrolase_fold"/>
</dbReference>
<dbReference type="SUPFAM" id="SSF53474">
    <property type="entry name" value="alpha/beta-Hydrolases"/>
    <property type="match status" value="1"/>
</dbReference>
<dbReference type="PANTHER" id="PTHR43142">
    <property type="entry name" value="CARBOXYLIC ESTER HYDROLASE"/>
    <property type="match status" value="1"/>
</dbReference>
<organism evidence="7 8">
    <name type="scientific">Homarus americanus</name>
    <name type="common">American lobster</name>
    <dbReference type="NCBI Taxonomy" id="6706"/>
    <lineage>
        <taxon>Eukaryota</taxon>
        <taxon>Metazoa</taxon>
        <taxon>Ecdysozoa</taxon>
        <taxon>Arthropoda</taxon>
        <taxon>Crustacea</taxon>
        <taxon>Multicrustacea</taxon>
        <taxon>Malacostraca</taxon>
        <taxon>Eumalacostraca</taxon>
        <taxon>Eucarida</taxon>
        <taxon>Decapoda</taxon>
        <taxon>Pleocyemata</taxon>
        <taxon>Astacidea</taxon>
        <taxon>Nephropoidea</taxon>
        <taxon>Nephropidae</taxon>
        <taxon>Homarus</taxon>
    </lineage>
</organism>
<keyword evidence="4" id="KW-0325">Glycoprotein</keyword>
<evidence type="ECO:0000259" key="6">
    <source>
        <dbReference type="Pfam" id="PF00135"/>
    </source>
</evidence>
<dbReference type="Pfam" id="PF00135">
    <property type="entry name" value="COesterase"/>
    <property type="match status" value="1"/>
</dbReference>
<feature type="transmembrane region" description="Helical" evidence="5">
    <location>
        <begin position="15"/>
        <end position="37"/>
    </location>
</feature>
<comment type="caution">
    <text evidence="7">The sequence shown here is derived from an EMBL/GenBank/DDBJ whole genome shotgun (WGS) entry which is preliminary data.</text>
</comment>
<dbReference type="PROSITE" id="PS00941">
    <property type="entry name" value="CARBOXYLESTERASE_B_2"/>
    <property type="match status" value="1"/>
</dbReference>
<dbReference type="InterPro" id="IPR019826">
    <property type="entry name" value="Carboxylesterase_B_AS"/>
</dbReference>
<comment type="similarity">
    <text evidence="1">Belongs to the type-B carboxylesterase/lipase family.</text>
</comment>
<evidence type="ECO:0000256" key="5">
    <source>
        <dbReference type="SAM" id="Phobius"/>
    </source>
</evidence>
<keyword evidence="5" id="KW-1133">Transmembrane helix</keyword>
<dbReference type="PROSITE" id="PS00122">
    <property type="entry name" value="CARBOXYLESTERASE_B_1"/>
    <property type="match status" value="1"/>
</dbReference>
<feature type="domain" description="Carboxylesterase type B" evidence="6">
    <location>
        <begin position="83"/>
        <end position="617"/>
    </location>
</feature>
<dbReference type="Gene3D" id="3.40.50.1820">
    <property type="entry name" value="alpha/beta hydrolase"/>
    <property type="match status" value="1"/>
</dbReference>